<evidence type="ECO:0000313" key="3">
    <source>
        <dbReference type="Proteomes" id="UP000430670"/>
    </source>
</evidence>
<dbReference type="InterPro" id="IPR012902">
    <property type="entry name" value="N_methyl_site"/>
</dbReference>
<keyword evidence="3" id="KW-1185">Reference proteome</keyword>
<dbReference type="Proteomes" id="UP000430670">
    <property type="component" value="Unassembled WGS sequence"/>
</dbReference>
<organism evidence="2 3">
    <name type="scientific">Heliobacterium mobile</name>
    <name type="common">Heliobacillus mobilis</name>
    <dbReference type="NCBI Taxonomy" id="28064"/>
    <lineage>
        <taxon>Bacteria</taxon>
        <taxon>Bacillati</taxon>
        <taxon>Bacillota</taxon>
        <taxon>Clostridia</taxon>
        <taxon>Eubacteriales</taxon>
        <taxon>Heliobacteriaceae</taxon>
        <taxon>Heliobacterium</taxon>
    </lineage>
</organism>
<keyword evidence="1" id="KW-1133">Transmembrane helix</keyword>
<feature type="transmembrane region" description="Helical" evidence="1">
    <location>
        <begin position="32"/>
        <end position="58"/>
    </location>
</feature>
<proteinExistence type="predicted"/>
<dbReference type="EMBL" id="WNKU01000010">
    <property type="protein sequence ID" value="MTV49355.1"/>
    <property type="molecule type" value="Genomic_DNA"/>
</dbReference>
<protein>
    <submittedName>
        <fullName evidence="2">Prepilin-type N-terminal cleavage/methylation domain-containing protein</fullName>
    </submittedName>
</protein>
<sequence length="152" mass="16831">MKKSAETPLPPSRNRSEVPFVKRKLRNQQNGFTLIEVLIAVTLLTIVLVPLFGTVVAAERLERRSERATQALLLAQDILERKIAQLKVDWTNTDNDVPAGVGLPTGFSARIAIEEAVQLAPLDVKEVAVRIWIPDVPDPCELTTMVARRTSP</sequence>
<evidence type="ECO:0000313" key="2">
    <source>
        <dbReference type="EMBL" id="MTV49355.1"/>
    </source>
</evidence>
<evidence type="ECO:0000256" key="1">
    <source>
        <dbReference type="SAM" id="Phobius"/>
    </source>
</evidence>
<accession>A0A6I3SKS2</accession>
<dbReference type="Pfam" id="PF07963">
    <property type="entry name" value="N_methyl"/>
    <property type="match status" value="1"/>
</dbReference>
<reference evidence="2 3" key="1">
    <citation type="submission" date="2019-11" db="EMBL/GenBank/DDBJ databases">
        <title>Whole-genome sequence of a the green, strictly anaerobic photosynthetic bacterium Heliobacillus mobilis DSM 6151.</title>
        <authorList>
            <person name="Kyndt J.A."/>
            <person name="Meyer T.E."/>
        </authorList>
    </citation>
    <scope>NUCLEOTIDE SEQUENCE [LARGE SCALE GENOMIC DNA]</scope>
    <source>
        <strain evidence="2 3">DSM 6151</strain>
    </source>
</reference>
<keyword evidence="1" id="KW-0812">Transmembrane</keyword>
<dbReference type="AlphaFoldDB" id="A0A6I3SKS2"/>
<dbReference type="NCBIfam" id="TIGR02532">
    <property type="entry name" value="IV_pilin_GFxxxE"/>
    <property type="match status" value="1"/>
</dbReference>
<name>A0A6I3SKS2_HELMO</name>
<comment type="caution">
    <text evidence="2">The sequence shown here is derived from an EMBL/GenBank/DDBJ whole genome shotgun (WGS) entry which is preliminary data.</text>
</comment>
<gene>
    <name evidence="2" type="ORF">GJ688_10235</name>
</gene>
<keyword evidence="1" id="KW-0472">Membrane</keyword>